<dbReference type="AlphaFoldDB" id="A0A2P4XJR4"/>
<gene>
    <name evidence="2" type="ORF">PHPALM_18463</name>
</gene>
<feature type="signal peptide" evidence="1">
    <location>
        <begin position="1"/>
        <end position="23"/>
    </location>
</feature>
<accession>A0A2P4XJR4</accession>
<feature type="chain" id="PRO_5015143054" evidence="1">
    <location>
        <begin position="24"/>
        <end position="164"/>
    </location>
</feature>
<proteinExistence type="predicted"/>
<evidence type="ECO:0000256" key="1">
    <source>
        <dbReference type="SAM" id="SignalP"/>
    </source>
</evidence>
<keyword evidence="3" id="KW-1185">Reference proteome</keyword>
<dbReference type="OrthoDB" id="144286at2759"/>
<evidence type="ECO:0000313" key="2">
    <source>
        <dbReference type="EMBL" id="POM65774.1"/>
    </source>
</evidence>
<organism evidence="2 3">
    <name type="scientific">Phytophthora palmivora</name>
    <dbReference type="NCBI Taxonomy" id="4796"/>
    <lineage>
        <taxon>Eukaryota</taxon>
        <taxon>Sar</taxon>
        <taxon>Stramenopiles</taxon>
        <taxon>Oomycota</taxon>
        <taxon>Peronosporomycetes</taxon>
        <taxon>Peronosporales</taxon>
        <taxon>Peronosporaceae</taxon>
        <taxon>Phytophthora</taxon>
    </lineage>
</organism>
<protein>
    <submittedName>
        <fullName evidence="2">Secreted RxLR effector peptide protein</fullName>
    </submittedName>
</protein>
<evidence type="ECO:0000313" key="3">
    <source>
        <dbReference type="Proteomes" id="UP000237271"/>
    </source>
</evidence>
<dbReference type="EMBL" id="NCKW01009921">
    <property type="protein sequence ID" value="POM65774.1"/>
    <property type="molecule type" value="Genomic_DNA"/>
</dbReference>
<dbReference type="Proteomes" id="UP000237271">
    <property type="component" value="Unassembled WGS sequence"/>
</dbReference>
<keyword evidence="1" id="KW-0732">Signal</keyword>
<comment type="caution">
    <text evidence="2">The sequence shown here is derived from an EMBL/GenBank/DDBJ whole genome shotgun (WGS) entry which is preliminary data.</text>
</comment>
<name>A0A2P4XJR4_9STRA</name>
<sequence length="164" mass="18410">MGLIRTTLLLSFAATTLFVLTNALPEVNQTPMTSSNSISSRLRRHLESFESPDDEGLKEERGGNGFSFKSIGEKIPFTKLHKEAADVKKAAAIEKRLEEIRNSMIRNQRDEYLNSKFAQFFLASKTVDDVASDMKNAGRLDVEITNVKNAYSEFLDGLLHPKIK</sequence>
<reference evidence="2 3" key="1">
    <citation type="journal article" date="2017" name="Genome Biol. Evol.">
        <title>Phytophthora megakarya and P. palmivora, closely related causal agents of cacao black pod rot, underwent increases in genome sizes and gene numbers by different mechanisms.</title>
        <authorList>
            <person name="Ali S.S."/>
            <person name="Shao J."/>
            <person name="Lary D.J."/>
            <person name="Kronmiller B."/>
            <person name="Shen D."/>
            <person name="Strem M.D."/>
            <person name="Amoako-Attah I."/>
            <person name="Akrofi A.Y."/>
            <person name="Begoude B.A."/>
            <person name="Ten Hoopen G.M."/>
            <person name="Coulibaly K."/>
            <person name="Kebe B.I."/>
            <person name="Melnick R.L."/>
            <person name="Guiltinan M.J."/>
            <person name="Tyler B.M."/>
            <person name="Meinhardt L.W."/>
            <person name="Bailey B.A."/>
        </authorList>
    </citation>
    <scope>NUCLEOTIDE SEQUENCE [LARGE SCALE GENOMIC DNA]</scope>
    <source>
        <strain evidence="3">sbr112.9</strain>
    </source>
</reference>